<evidence type="ECO:0000313" key="2">
    <source>
        <dbReference type="EMBL" id="MDI4644146.1"/>
    </source>
</evidence>
<gene>
    <name evidence="2" type="ORF">KB449_04200</name>
</gene>
<dbReference type="Proteomes" id="UP001161691">
    <property type="component" value="Unassembled WGS sequence"/>
</dbReference>
<dbReference type="PROSITE" id="PS51820">
    <property type="entry name" value="PA14"/>
    <property type="match status" value="1"/>
</dbReference>
<organism evidence="2 3">
    <name type="scientific">Cohnella hashimotonis</name>
    <dbReference type="NCBI Taxonomy" id="2826895"/>
    <lineage>
        <taxon>Bacteria</taxon>
        <taxon>Bacillati</taxon>
        <taxon>Bacillota</taxon>
        <taxon>Bacilli</taxon>
        <taxon>Bacillales</taxon>
        <taxon>Paenibacillaceae</taxon>
        <taxon>Cohnella</taxon>
    </lineage>
</organism>
<accession>A0ABT6TC34</accession>
<dbReference type="Gene3D" id="3.90.182.10">
    <property type="entry name" value="Toxin - Anthrax Protective Antigen,domain 1"/>
    <property type="match status" value="1"/>
</dbReference>
<dbReference type="EMBL" id="JAGRPV010000001">
    <property type="protein sequence ID" value="MDI4644146.1"/>
    <property type="molecule type" value="Genomic_DNA"/>
</dbReference>
<protein>
    <recommendedName>
        <fullName evidence="1">PA14 domain-containing protein</fullName>
    </recommendedName>
</protein>
<dbReference type="SUPFAM" id="SSF56988">
    <property type="entry name" value="Anthrax protective antigen"/>
    <property type="match status" value="1"/>
</dbReference>
<dbReference type="RefSeq" id="WP_282907168.1">
    <property type="nucleotide sequence ID" value="NZ_JAGRPV010000001.1"/>
</dbReference>
<dbReference type="InterPro" id="IPR017853">
    <property type="entry name" value="GH"/>
</dbReference>
<dbReference type="InterPro" id="IPR037524">
    <property type="entry name" value="PA14/GLEYA"/>
</dbReference>
<feature type="domain" description="PA14" evidence="1">
    <location>
        <begin position="724"/>
        <end position="880"/>
    </location>
</feature>
<evidence type="ECO:0000259" key="1">
    <source>
        <dbReference type="PROSITE" id="PS51820"/>
    </source>
</evidence>
<comment type="caution">
    <text evidence="2">The sequence shown here is derived from an EMBL/GenBank/DDBJ whole genome shotgun (WGS) entry which is preliminary data.</text>
</comment>
<evidence type="ECO:0000313" key="3">
    <source>
        <dbReference type="Proteomes" id="UP001161691"/>
    </source>
</evidence>
<keyword evidence="3" id="KW-1185">Reference proteome</keyword>
<name>A0ABT6TC34_9BACL</name>
<sequence>MLLLLGAIGYEWSGFAEPRTSAAVDQASPNEKTMNRPYVDWKQQEIPFGVSSIDRAPWRSYMDTWDGSRFLDTLGVVLNGVSPQEADATAQLLSEAGIGSARIEIGWGNVSFDNENVLSEPQGSRFVSIVSALKKHGIRPIVLLNANAGNPVPGKTLKLHLKKSASKGDKAIYVDNVSGIVPQYTGLSGQAYQTMYPVITAVDAKTGKLTLSAPLSKDLKAGMLNLTRLKYRPLSGTKFADGKDNPAAQQTLNGWNVYLNTVTKMLMDALGTQNNPADKGFDLEVWNEMTFGSQFLDIGNYYDPKLQFSQYPVYTLGNRKASGGEVLLPMTIAFAKQKKLAGVRVISGFSNQRPWENGAELFAGEAGFSRHYYTGYNGPQSSFAHNAQTDNKKYISANGQINPGSKDYLPAHTYAMPEYWFYAYHTEYIVRDLQPFPGPFSPHGRYSNSGDGRQAEVWMTETNWWRSPFSEKIASQAGVSKNDNRLRSLMQQIGAKSTLRLFTFYSHKGVQTVELYSAKGGDLNYGLINDAFFEELSRNGYKLTEKARNLAGPQIDALARVTKVMRSGQLIDNPRSIEVSRIVEKNPQVALPGNGTADHPDTNNMDDLAILPYQLNANRFAIGYYVVTRDLTKEWQKDKSVLDPLRYAMPNQKFEITLNNVNGQGVTAYSYDPISDQRIPALILESTPRSLTVEVSSSDYPRFLMIEENKSNPSPLISDVRLEKKDSGANLTFSSNRSGTAKIRWGPYPIRSGGTFTLSRYENISSPTPASVVSVPMITSKKAQLGKGVWVFKGKIQPEYAEEYTFLIDMNPCKFSLMIDSKYVINGCGTTNNKSGSIRLAAGQSYDFVFTVENNQNKPFDYTLYWASDSQVKEPVTVVDGDDNIAELLVNEGAPASIFLPDFHVGDGVSIELQGDADSVQTRYPAWNYDVQGVLWPQAG</sequence>
<reference evidence="2" key="1">
    <citation type="submission" date="2023-04" db="EMBL/GenBank/DDBJ databases">
        <title>Comparative genomic analysis of Cohnella hashimotonis sp. nov., isolated from the International Space Station.</title>
        <authorList>
            <person name="Venkateswaran K."/>
            <person name="Simpson A."/>
        </authorList>
    </citation>
    <scope>NUCLEOTIDE SEQUENCE</scope>
    <source>
        <strain evidence="2">F6_2S_P_1</strain>
    </source>
</reference>
<dbReference type="SUPFAM" id="SSF51445">
    <property type="entry name" value="(Trans)glycosidases"/>
    <property type="match status" value="1"/>
</dbReference>
<proteinExistence type="predicted"/>